<name>A0ACC4CUD5_POPAL</name>
<dbReference type="Proteomes" id="UP000309997">
    <property type="component" value="Unassembled WGS sequence"/>
</dbReference>
<gene>
    <name evidence="1" type="ORF">D5086_005422</name>
</gene>
<keyword evidence="2" id="KW-1185">Reference proteome</keyword>
<accession>A0ACC4CUD5</accession>
<reference evidence="1 2" key="1">
    <citation type="journal article" date="2024" name="Plant Biotechnol. J.">
        <title>Genome and CRISPR/Cas9 system of a widespread forest tree (Populus alba) in the world.</title>
        <authorList>
            <person name="Liu Y.J."/>
            <person name="Jiang P.F."/>
            <person name="Han X.M."/>
            <person name="Li X.Y."/>
            <person name="Wang H.M."/>
            <person name="Wang Y.J."/>
            <person name="Wang X.X."/>
            <person name="Zeng Q.Y."/>
        </authorList>
    </citation>
    <scope>NUCLEOTIDE SEQUENCE [LARGE SCALE GENOMIC DNA]</scope>
    <source>
        <strain evidence="2">cv. PAL-ZL1</strain>
    </source>
</reference>
<organism evidence="1 2">
    <name type="scientific">Populus alba</name>
    <name type="common">White poplar</name>
    <dbReference type="NCBI Taxonomy" id="43335"/>
    <lineage>
        <taxon>Eukaryota</taxon>
        <taxon>Viridiplantae</taxon>
        <taxon>Streptophyta</taxon>
        <taxon>Embryophyta</taxon>
        <taxon>Tracheophyta</taxon>
        <taxon>Spermatophyta</taxon>
        <taxon>Magnoliopsida</taxon>
        <taxon>eudicotyledons</taxon>
        <taxon>Gunneridae</taxon>
        <taxon>Pentapetalae</taxon>
        <taxon>rosids</taxon>
        <taxon>fabids</taxon>
        <taxon>Malpighiales</taxon>
        <taxon>Salicaceae</taxon>
        <taxon>Saliceae</taxon>
        <taxon>Populus</taxon>
    </lineage>
</organism>
<evidence type="ECO:0000313" key="1">
    <source>
        <dbReference type="EMBL" id="KAL3604563.1"/>
    </source>
</evidence>
<evidence type="ECO:0000313" key="2">
    <source>
        <dbReference type="Proteomes" id="UP000309997"/>
    </source>
</evidence>
<protein>
    <submittedName>
        <fullName evidence="1">Uncharacterized protein</fullName>
    </submittedName>
</protein>
<comment type="caution">
    <text evidence="1">The sequence shown here is derived from an EMBL/GenBank/DDBJ whole genome shotgun (WGS) entry which is preliminary data.</text>
</comment>
<dbReference type="EMBL" id="RCHU02000002">
    <property type="protein sequence ID" value="KAL3604563.1"/>
    <property type="molecule type" value="Genomic_DNA"/>
</dbReference>
<proteinExistence type="predicted"/>
<sequence>MIKVRNRHFQSETSSMISSVLKDSALTPLQRAKQAALPYLMPFFFDLNQGSSARAFKTMARLASPQQAGSDWV</sequence>